<comment type="caution">
    <text evidence="2">The sequence shown here is derived from an EMBL/GenBank/DDBJ whole genome shotgun (WGS) entry which is preliminary data.</text>
</comment>
<dbReference type="AlphaFoldDB" id="W9CIR9"/>
<proteinExistence type="predicted"/>
<evidence type="ECO:0000313" key="2">
    <source>
        <dbReference type="EMBL" id="ESZ95766.1"/>
    </source>
</evidence>
<keyword evidence="3" id="KW-1185">Reference proteome</keyword>
<gene>
    <name evidence="2" type="ORF">SBOR_3873</name>
</gene>
<dbReference type="EMBL" id="AYSA01000166">
    <property type="protein sequence ID" value="ESZ95766.1"/>
    <property type="molecule type" value="Genomic_DNA"/>
</dbReference>
<dbReference type="STRING" id="1432307.W9CIR9"/>
<dbReference type="Gene3D" id="3.40.50.360">
    <property type="match status" value="1"/>
</dbReference>
<name>W9CIR9_SCLBF</name>
<dbReference type="PANTHER" id="PTHR30543:SF21">
    <property type="entry name" value="NAD(P)H-DEPENDENT FMN REDUCTASE LOT6"/>
    <property type="match status" value="1"/>
</dbReference>
<dbReference type="InterPro" id="IPR050712">
    <property type="entry name" value="NAD(P)H-dep_reductase"/>
</dbReference>
<dbReference type="InterPro" id="IPR029039">
    <property type="entry name" value="Flavoprotein-like_sf"/>
</dbReference>
<sequence>MAVHKIALIIGSTRTIRVGPSVVNFVHKTILSSNITPVPSISIVDIGSFGLPVFDEPAIPAQVPAQGSFIHAHSVAWSAEISKYDAYIFVSPEYNYGIPGGIKNAIDYLHNEWIGRPAMIITYGAKGGQSANRNLNETLTGMKLRVAETSPELQFGGEGMEDTFKAAGGVLGEDTLKLWEETKEEDVVKAFGELMKLLKTPFEDVKEPAH</sequence>
<feature type="domain" description="NADPH-dependent FMN reductase-like" evidence="1">
    <location>
        <begin position="5"/>
        <end position="147"/>
    </location>
</feature>
<dbReference type="PANTHER" id="PTHR30543">
    <property type="entry name" value="CHROMATE REDUCTASE"/>
    <property type="match status" value="1"/>
</dbReference>
<organism evidence="2 3">
    <name type="scientific">Sclerotinia borealis (strain F-4128)</name>
    <dbReference type="NCBI Taxonomy" id="1432307"/>
    <lineage>
        <taxon>Eukaryota</taxon>
        <taxon>Fungi</taxon>
        <taxon>Dikarya</taxon>
        <taxon>Ascomycota</taxon>
        <taxon>Pezizomycotina</taxon>
        <taxon>Leotiomycetes</taxon>
        <taxon>Helotiales</taxon>
        <taxon>Sclerotiniaceae</taxon>
        <taxon>Sclerotinia</taxon>
    </lineage>
</organism>
<dbReference type="InterPro" id="IPR005025">
    <property type="entry name" value="FMN_Rdtase-like_dom"/>
</dbReference>
<dbReference type="OrthoDB" id="68575at2759"/>
<protein>
    <submittedName>
        <fullName evidence="2">Putative NAD(P)H-dependent FMN reductase LOT6</fullName>
    </submittedName>
</protein>
<dbReference type="GO" id="GO:0016491">
    <property type="term" value="F:oxidoreductase activity"/>
    <property type="evidence" value="ECO:0007669"/>
    <property type="project" value="InterPro"/>
</dbReference>
<dbReference type="HOGENOM" id="CLU_055322_2_0_1"/>
<dbReference type="GO" id="GO:0010181">
    <property type="term" value="F:FMN binding"/>
    <property type="evidence" value="ECO:0007669"/>
    <property type="project" value="TreeGrafter"/>
</dbReference>
<evidence type="ECO:0000259" key="1">
    <source>
        <dbReference type="Pfam" id="PF03358"/>
    </source>
</evidence>
<dbReference type="Pfam" id="PF03358">
    <property type="entry name" value="FMN_red"/>
    <property type="match status" value="1"/>
</dbReference>
<dbReference type="GO" id="GO:0005829">
    <property type="term" value="C:cytosol"/>
    <property type="evidence" value="ECO:0007669"/>
    <property type="project" value="TreeGrafter"/>
</dbReference>
<dbReference type="SUPFAM" id="SSF52218">
    <property type="entry name" value="Flavoproteins"/>
    <property type="match status" value="1"/>
</dbReference>
<accession>W9CIR9</accession>
<reference evidence="2 3" key="1">
    <citation type="journal article" date="2014" name="Genome Announc.">
        <title>Draft genome sequence of Sclerotinia borealis, a psychrophilic plant pathogenic fungus.</title>
        <authorList>
            <person name="Mardanov A.V."/>
            <person name="Beletsky A.V."/>
            <person name="Kadnikov V.V."/>
            <person name="Ignatov A.N."/>
            <person name="Ravin N.V."/>
        </authorList>
    </citation>
    <scope>NUCLEOTIDE SEQUENCE [LARGE SCALE GENOMIC DNA]</scope>
    <source>
        <strain evidence="3">F-4157</strain>
    </source>
</reference>
<evidence type="ECO:0000313" key="3">
    <source>
        <dbReference type="Proteomes" id="UP000019487"/>
    </source>
</evidence>
<dbReference type="Proteomes" id="UP000019487">
    <property type="component" value="Unassembled WGS sequence"/>
</dbReference>